<evidence type="ECO:0000256" key="3">
    <source>
        <dbReference type="ARBA" id="ARBA00023004"/>
    </source>
</evidence>
<dbReference type="InterPro" id="IPR017896">
    <property type="entry name" value="4Fe4S_Fe-S-bd"/>
</dbReference>
<evidence type="ECO:0000256" key="4">
    <source>
        <dbReference type="ARBA" id="ARBA00023014"/>
    </source>
</evidence>
<dbReference type="Pfam" id="PF12838">
    <property type="entry name" value="Fer4_7"/>
    <property type="match status" value="1"/>
</dbReference>
<evidence type="ECO:0000313" key="6">
    <source>
        <dbReference type="EMBL" id="MCM1992693.1"/>
    </source>
</evidence>
<dbReference type="AlphaFoldDB" id="A0A9J6PCP4"/>
<dbReference type="GO" id="GO:0016020">
    <property type="term" value="C:membrane"/>
    <property type="evidence" value="ECO:0007669"/>
    <property type="project" value="InterPro"/>
</dbReference>
<dbReference type="Proteomes" id="UP001056429">
    <property type="component" value="Unassembled WGS sequence"/>
</dbReference>
<comment type="caution">
    <text evidence="6">The sequence shown here is derived from an EMBL/GenBank/DDBJ whole genome shotgun (WGS) entry which is preliminary data.</text>
</comment>
<dbReference type="RefSeq" id="WP_250861866.1">
    <property type="nucleotide sequence ID" value="NZ_JAGSOJ010000007.1"/>
</dbReference>
<dbReference type="GO" id="GO:0046872">
    <property type="term" value="F:metal ion binding"/>
    <property type="evidence" value="ECO:0007669"/>
    <property type="project" value="UniProtKB-KW"/>
</dbReference>
<evidence type="ECO:0000256" key="2">
    <source>
        <dbReference type="ARBA" id="ARBA00022723"/>
    </source>
</evidence>
<keyword evidence="3" id="KW-0408">Iron</keyword>
<reference evidence="6" key="1">
    <citation type="journal article" date="2021" name="mSystems">
        <title>Bacteria and Archaea Synergistically Convert Glycine Betaine to Biogenic Methane in the Formosa Cold Seep of the South China Sea.</title>
        <authorList>
            <person name="Li L."/>
            <person name="Zhang W."/>
            <person name="Zhang S."/>
            <person name="Song L."/>
            <person name="Sun Q."/>
            <person name="Zhang H."/>
            <person name="Xiang H."/>
            <person name="Dong X."/>
        </authorList>
    </citation>
    <scope>NUCLEOTIDE SEQUENCE</scope>
    <source>
        <strain evidence="6">ZWT</strain>
    </source>
</reference>
<dbReference type="GO" id="GO:0016651">
    <property type="term" value="F:oxidoreductase activity, acting on NAD(P)H"/>
    <property type="evidence" value="ECO:0007669"/>
    <property type="project" value="InterPro"/>
</dbReference>
<evidence type="ECO:0000256" key="1">
    <source>
        <dbReference type="ARBA" id="ARBA00022485"/>
    </source>
</evidence>
<dbReference type="SUPFAM" id="SSF54862">
    <property type="entry name" value="4Fe-4S ferredoxins"/>
    <property type="match status" value="1"/>
</dbReference>
<dbReference type="Gene3D" id="3.30.70.3270">
    <property type="match status" value="1"/>
</dbReference>
<dbReference type="InterPro" id="IPR017900">
    <property type="entry name" value="4Fe4S_Fe_S_CS"/>
</dbReference>
<keyword evidence="2" id="KW-0479">Metal-binding</keyword>
<keyword evidence="4" id="KW-0411">Iron-sulfur</keyword>
<keyword evidence="1" id="KW-0004">4Fe-4S</keyword>
<dbReference type="PANTHER" id="PTHR10849">
    <property type="entry name" value="NADH DEHYDROGENASE UBIQUINONE IRON-SULFUR PROTEIN 8, MITOCHONDRIAL"/>
    <property type="match status" value="1"/>
</dbReference>
<accession>A0A9J6PCP4</accession>
<evidence type="ECO:0000313" key="7">
    <source>
        <dbReference type="Proteomes" id="UP001056429"/>
    </source>
</evidence>
<reference evidence="6" key="2">
    <citation type="submission" date="2021-04" db="EMBL/GenBank/DDBJ databases">
        <authorList>
            <person name="Dong X."/>
        </authorList>
    </citation>
    <scope>NUCLEOTIDE SEQUENCE</scope>
    <source>
        <strain evidence="6">ZWT</strain>
    </source>
</reference>
<feature type="domain" description="4Fe-4S ferredoxin-type" evidence="5">
    <location>
        <begin position="36"/>
        <end position="65"/>
    </location>
</feature>
<name>A0A9J6PCP4_9CLOT</name>
<evidence type="ECO:0000259" key="5">
    <source>
        <dbReference type="PROSITE" id="PS51379"/>
    </source>
</evidence>
<sequence length="151" mass="16133">MAKIPYAKEALKNLFKSPVTKKYPQVAAEIPEGYRGKIKFDADTCVGCGMCIRVCAAGSIEKKIVPKEGAQDITMTFDMGSCTFCGLCSDFCPKKSIELTKEYSMITGAGERIIISGTFEKKLPPKPDPAKIAAAKAAAAAKKAATEAENK</sequence>
<protein>
    <submittedName>
        <fullName evidence="6">4Fe-4S dicluster domain-containing protein</fullName>
    </submittedName>
</protein>
<dbReference type="PROSITE" id="PS00198">
    <property type="entry name" value="4FE4S_FER_1"/>
    <property type="match status" value="1"/>
</dbReference>
<feature type="domain" description="4Fe-4S ferredoxin-type" evidence="5">
    <location>
        <begin position="73"/>
        <end position="102"/>
    </location>
</feature>
<dbReference type="EMBL" id="JAGSOJ010000007">
    <property type="protein sequence ID" value="MCM1992693.1"/>
    <property type="molecule type" value="Genomic_DNA"/>
</dbReference>
<proteinExistence type="predicted"/>
<organism evidence="6 7">
    <name type="scientific">Oceanirhabdus seepicola</name>
    <dbReference type="NCBI Taxonomy" id="2828781"/>
    <lineage>
        <taxon>Bacteria</taxon>
        <taxon>Bacillati</taxon>
        <taxon>Bacillota</taxon>
        <taxon>Clostridia</taxon>
        <taxon>Eubacteriales</taxon>
        <taxon>Clostridiaceae</taxon>
        <taxon>Oceanirhabdus</taxon>
    </lineage>
</organism>
<gene>
    <name evidence="6" type="ORF">KDK92_23500</name>
</gene>
<keyword evidence="7" id="KW-1185">Reference proteome</keyword>
<dbReference type="GO" id="GO:0051539">
    <property type="term" value="F:4 iron, 4 sulfur cluster binding"/>
    <property type="evidence" value="ECO:0007669"/>
    <property type="project" value="UniProtKB-KW"/>
</dbReference>
<dbReference type="PROSITE" id="PS51379">
    <property type="entry name" value="4FE4S_FER_2"/>
    <property type="match status" value="2"/>
</dbReference>
<dbReference type="InterPro" id="IPR010226">
    <property type="entry name" value="NADH_quinone_OxRdtase_chainI"/>
</dbReference>